<dbReference type="GO" id="GO:0000824">
    <property type="term" value="F:inositol-1,4,5,6-tetrakisphosphate 3-kinase activity"/>
    <property type="evidence" value="ECO:0007669"/>
    <property type="project" value="TreeGrafter"/>
</dbReference>
<dbReference type="PANTHER" id="PTHR12400:SF21">
    <property type="entry name" value="KINASE"/>
    <property type="match status" value="1"/>
</dbReference>
<keyword evidence="2 4" id="KW-0808">Transferase</keyword>
<protein>
    <recommendedName>
        <fullName evidence="4">Kinase</fullName>
        <ecNumber evidence="4">2.7.-.-</ecNumber>
    </recommendedName>
</protein>
<reference evidence="5 6" key="1">
    <citation type="journal article" date="2015" name="Genome Biol. Evol.">
        <title>Phylogenomic analyses indicate that early fungi evolved digesting cell walls of algal ancestors of land plants.</title>
        <authorList>
            <person name="Chang Y."/>
            <person name="Wang S."/>
            <person name="Sekimoto S."/>
            <person name="Aerts A.L."/>
            <person name="Choi C."/>
            <person name="Clum A."/>
            <person name="LaButti K.M."/>
            <person name="Lindquist E.A."/>
            <person name="Yee Ngan C."/>
            <person name="Ohm R.A."/>
            <person name="Salamov A.A."/>
            <person name="Grigoriev I.V."/>
            <person name="Spatafora J.W."/>
            <person name="Berbee M.L."/>
        </authorList>
    </citation>
    <scope>NUCLEOTIDE SEQUENCE [LARGE SCALE GENOMIC DNA]</scope>
    <source>
        <strain evidence="5 6">JEL478</strain>
    </source>
</reference>
<feature type="non-terminal residue" evidence="5">
    <location>
        <position position="192"/>
    </location>
</feature>
<evidence type="ECO:0000313" key="5">
    <source>
        <dbReference type="EMBL" id="KXS12551.1"/>
    </source>
</evidence>
<dbReference type="STRING" id="1344416.A0A139A6Z8"/>
<dbReference type="PANTHER" id="PTHR12400">
    <property type="entry name" value="INOSITOL POLYPHOSPHATE KINASE"/>
    <property type="match status" value="1"/>
</dbReference>
<dbReference type="GO" id="GO:0005634">
    <property type="term" value="C:nucleus"/>
    <property type="evidence" value="ECO:0007669"/>
    <property type="project" value="TreeGrafter"/>
</dbReference>
<dbReference type="Proteomes" id="UP000070544">
    <property type="component" value="Unassembled WGS sequence"/>
</dbReference>
<dbReference type="SUPFAM" id="SSF56104">
    <property type="entry name" value="SAICAR synthase-like"/>
    <property type="match status" value="1"/>
</dbReference>
<evidence type="ECO:0000256" key="2">
    <source>
        <dbReference type="ARBA" id="ARBA00022679"/>
    </source>
</evidence>
<evidence type="ECO:0000256" key="3">
    <source>
        <dbReference type="ARBA" id="ARBA00022777"/>
    </source>
</evidence>
<dbReference type="GO" id="GO:0046854">
    <property type="term" value="P:phosphatidylinositol phosphate biosynthetic process"/>
    <property type="evidence" value="ECO:0007669"/>
    <property type="project" value="TreeGrafter"/>
</dbReference>
<gene>
    <name evidence="5" type="ORF">M427DRAFT_90498</name>
</gene>
<evidence type="ECO:0000256" key="4">
    <source>
        <dbReference type="RuleBase" id="RU363090"/>
    </source>
</evidence>
<dbReference type="GO" id="GO:0008440">
    <property type="term" value="F:inositol-1,4,5-trisphosphate 3-kinase activity"/>
    <property type="evidence" value="ECO:0007669"/>
    <property type="project" value="TreeGrafter"/>
</dbReference>
<dbReference type="OrthoDB" id="2573163at2759"/>
<comment type="similarity">
    <text evidence="1 4">Belongs to the inositol phosphokinase (IPK) family.</text>
</comment>
<dbReference type="Gene3D" id="3.30.470.160">
    <property type="entry name" value="Inositol polyphosphate kinase"/>
    <property type="match status" value="1"/>
</dbReference>
<dbReference type="GO" id="GO:0005737">
    <property type="term" value="C:cytoplasm"/>
    <property type="evidence" value="ECO:0007669"/>
    <property type="project" value="TreeGrafter"/>
</dbReference>
<organism evidence="5 6">
    <name type="scientific">Gonapodya prolifera (strain JEL478)</name>
    <name type="common">Monoblepharis prolifera</name>
    <dbReference type="NCBI Taxonomy" id="1344416"/>
    <lineage>
        <taxon>Eukaryota</taxon>
        <taxon>Fungi</taxon>
        <taxon>Fungi incertae sedis</taxon>
        <taxon>Chytridiomycota</taxon>
        <taxon>Chytridiomycota incertae sedis</taxon>
        <taxon>Monoblepharidomycetes</taxon>
        <taxon>Monoblepharidales</taxon>
        <taxon>Gonapodyaceae</taxon>
        <taxon>Gonapodya</taxon>
    </lineage>
</organism>
<keyword evidence="3 4" id="KW-0418">Kinase</keyword>
<evidence type="ECO:0000256" key="1">
    <source>
        <dbReference type="ARBA" id="ARBA00007374"/>
    </source>
</evidence>
<proteinExistence type="inferred from homology"/>
<dbReference type="Pfam" id="PF03770">
    <property type="entry name" value="IPK"/>
    <property type="match status" value="1"/>
</dbReference>
<dbReference type="EC" id="2.7.-.-" evidence="4"/>
<accession>A0A139A6Z8</accession>
<dbReference type="EMBL" id="KQ965787">
    <property type="protein sequence ID" value="KXS12551.1"/>
    <property type="molecule type" value="Genomic_DNA"/>
</dbReference>
<sequence>HLPLTPFANQVGGHTPFWRFSDHAVCKPIDEVEKGFYEWVMRGAELQLVGSKPLATQFLLLEDLTDGLKRPCILDLKMGTRQYGINATREKKLSQEKKCEKTTSLELGVRLCGMQVFKTTTETYSFTSKYVGRRLDPHQFKECLVSFLDSGTKLLVGYIPRIIEKLKRLKDILQTLDGCRFYASSLLLLYDG</sequence>
<dbReference type="InterPro" id="IPR005522">
    <property type="entry name" value="IPK"/>
</dbReference>
<dbReference type="GO" id="GO:0032958">
    <property type="term" value="P:inositol phosphate biosynthetic process"/>
    <property type="evidence" value="ECO:0007669"/>
    <property type="project" value="InterPro"/>
</dbReference>
<evidence type="ECO:0000313" key="6">
    <source>
        <dbReference type="Proteomes" id="UP000070544"/>
    </source>
</evidence>
<dbReference type="InterPro" id="IPR038286">
    <property type="entry name" value="IPK_sf"/>
</dbReference>
<name>A0A139A6Z8_GONPJ</name>
<keyword evidence="6" id="KW-1185">Reference proteome</keyword>
<dbReference type="AlphaFoldDB" id="A0A139A6Z8"/>
<feature type="non-terminal residue" evidence="5">
    <location>
        <position position="1"/>
    </location>
</feature>